<dbReference type="NCBIfam" id="TIGR00176">
    <property type="entry name" value="mobB"/>
    <property type="match status" value="1"/>
</dbReference>
<comment type="caution">
    <text evidence="2">The sequence shown here is derived from an EMBL/GenBank/DDBJ whole genome shotgun (WGS) entry which is preliminary data.</text>
</comment>
<sequence>MKVIGFAGWSGSGKTSLIERVIAVLDARGLAVSLIKHAHHRFDIDHVGKDSWRHRRAGCREVLVSSARRWSLMRELRDEPELPLDALLGKLSDCDLVLVEGFKHAVIPKIEVYRVEVGEPLLFPHDPHIVAIATDADLDTALPRLDLNDPQAVADFIVAYAFTNAFTAAARAPGT</sequence>
<dbReference type="Gene3D" id="3.40.50.300">
    <property type="entry name" value="P-loop containing nucleotide triphosphate hydrolases"/>
    <property type="match status" value="1"/>
</dbReference>
<keyword evidence="3" id="KW-1185">Reference proteome</keyword>
<dbReference type="RefSeq" id="WP_169197837.1">
    <property type="nucleotide sequence ID" value="NZ_WTVH02000008.1"/>
</dbReference>
<gene>
    <name evidence="2" type="primary">mobB</name>
    <name evidence="2" type="ORF">GO608_04225</name>
</gene>
<proteinExistence type="predicted"/>
<dbReference type="CDD" id="cd03116">
    <property type="entry name" value="MobB"/>
    <property type="match status" value="1"/>
</dbReference>
<dbReference type="InterPro" id="IPR052539">
    <property type="entry name" value="MGD_biosynthesis_adapter"/>
</dbReference>
<reference evidence="2" key="1">
    <citation type="submission" date="2019-12" db="EMBL/GenBank/DDBJ databases">
        <title>Comparative genomics gives insights into the taxonomy of the Azoarcus-Aromatoleum group and reveals separate origins of nif in the plant-associated Azoarcus and non-plant-associated Aromatoleum sub-groups.</title>
        <authorList>
            <person name="Lafos M."/>
            <person name="Maluk M."/>
            <person name="Batista M."/>
            <person name="Junghare M."/>
            <person name="Carmona M."/>
            <person name="Faoro H."/>
            <person name="Cruz L.M."/>
            <person name="Battistoni F."/>
            <person name="De Souza E."/>
            <person name="Pedrosa F."/>
            <person name="Chen W.-M."/>
            <person name="Poole P.S."/>
            <person name="Dixon R.A."/>
            <person name="James E.K."/>
        </authorList>
    </citation>
    <scope>NUCLEOTIDE SEQUENCE</scope>
    <source>
        <strain evidence="2">U120</strain>
    </source>
</reference>
<evidence type="ECO:0000313" key="2">
    <source>
        <dbReference type="EMBL" id="NMF92533.1"/>
    </source>
</evidence>
<dbReference type="Proteomes" id="UP000601990">
    <property type="component" value="Unassembled WGS sequence"/>
</dbReference>
<evidence type="ECO:0000259" key="1">
    <source>
        <dbReference type="Pfam" id="PF03205"/>
    </source>
</evidence>
<name>A0ABX1N0M1_9RHOO</name>
<dbReference type="SUPFAM" id="SSF52540">
    <property type="entry name" value="P-loop containing nucleoside triphosphate hydrolases"/>
    <property type="match status" value="1"/>
</dbReference>
<organism evidence="2 3">
    <name type="scientific">Aromatoleum buckelii</name>
    <dbReference type="NCBI Taxonomy" id="200254"/>
    <lineage>
        <taxon>Bacteria</taxon>
        <taxon>Pseudomonadati</taxon>
        <taxon>Pseudomonadota</taxon>
        <taxon>Betaproteobacteria</taxon>
        <taxon>Rhodocyclales</taxon>
        <taxon>Rhodocyclaceae</taxon>
        <taxon>Aromatoleum</taxon>
    </lineage>
</organism>
<feature type="domain" description="Molybdopterin-guanine dinucleotide biosynthesis protein B (MobB)" evidence="1">
    <location>
        <begin position="3"/>
        <end position="135"/>
    </location>
</feature>
<dbReference type="InterPro" id="IPR027417">
    <property type="entry name" value="P-loop_NTPase"/>
</dbReference>
<dbReference type="Pfam" id="PF03205">
    <property type="entry name" value="MobB"/>
    <property type="match status" value="1"/>
</dbReference>
<dbReference type="InterPro" id="IPR004435">
    <property type="entry name" value="MobB_dom"/>
</dbReference>
<evidence type="ECO:0000313" key="3">
    <source>
        <dbReference type="Proteomes" id="UP000601990"/>
    </source>
</evidence>
<protein>
    <submittedName>
        <fullName evidence="2">Molybdopterin-guanine dinucleotide biosynthesis protein B</fullName>
    </submittedName>
</protein>
<dbReference type="PANTHER" id="PTHR40072:SF1">
    <property type="entry name" value="MOLYBDOPTERIN-GUANINE DINUCLEOTIDE BIOSYNTHESIS ADAPTER PROTEIN"/>
    <property type="match status" value="1"/>
</dbReference>
<accession>A0ABX1N0M1</accession>
<dbReference type="PANTHER" id="PTHR40072">
    <property type="entry name" value="MOLYBDOPTERIN-GUANINE DINUCLEOTIDE BIOSYNTHESIS ADAPTER PROTEIN-RELATED"/>
    <property type="match status" value="1"/>
</dbReference>
<dbReference type="EMBL" id="WTVH01000005">
    <property type="protein sequence ID" value="NMF92533.1"/>
    <property type="molecule type" value="Genomic_DNA"/>
</dbReference>